<evidence type="ECO:0000313" key="2">
    <source>
        <dbReference type="EMBL" id="KAE9296684.1"/>
    </source>
</evidence>
<dbReference type="AlphaFoldDB" id="A0A6A3DW90"/>
<accession>A0A6A3DW90</accession>
<reference evidence="1 3" key="1">
    <citation type="submission" date="2018-08" db="EMBL/GenBank/DDBJ databases">
        <title>Genomic investigation of the strawberry pathogen Phytophthora fragariae indicates pathogenicity is determined by transcriptional variation in three key races.</title>
        <authorList>
            <person name="Adams T.M."/>
            <person name="Armitage A.D."/>
            <person name="Sobczyk M.K."/>
            <person name="Bates H.J."/>
            <person name="Dunwell J.M."/>
            <person name="Nellist C.F."/>
            <person name="Harrison R.J."/>
        </authorList>
    </citation>
    <scope>NUCLEOTIDE SEQUENCE [LARGE SCALE GENOMIC DNA]</scope>
    <source>
        <strain evidence="2 4">NOV-77</strain>
        <strain evidence="1 3">NOV-9</strain>
    </source>
</reference>
<dbReference type="EMBL" id="QXFY01002486">
    <property type="protein sequence ID" value="KAE9296684.1"/>
    <property type="molecule type" value="Genomic_DNA"/>
</dbReference>
<name>A0A6A3DW90_9STRA</name>
<protein>
    <submittedName>
        <fullName evidence="1">Uncharacterized protein</fullName>
    </submittedName>
</protein>
<dbReference type="Proteomes" id="UP000486351">
    <property type="component" value="Unassembled WGS sequence"/>
</dbReference>
<gene>
    <name evidence="2" type="ORF">PF008_g23933</name>
    <name evidence="1" type="ORF">PF009_g25360</name>
</gene>
<dbReference type="Proteomes" id="UP000429523">
    <property type="component" value="Unassembled WGS sequence"/>
</dbReference>
<proteinExistence type="predicted"/>
<comment type="caution">
    <text evidence="1">The sequence shown here is derived from an EMBL/GenBank/DDBJ whole genome shotgun (WGS) entry which is preliminary data.</text>
</comment>
<evidence type="ECO:0000313" key="1">
    <source>
        <dbReference type="EMBL" id="KAE8924406.1"/>
    </source>
</evidence>
<evidence type="ECO:0000313" key="4">
    <source>
        <dbReference type="Proteomes" id="UP000486351"/>
    </source>
</evidence>
<evidence type="ECO:0000313" key="3">
    <source>
        <dbReference type="Proteomes" id="UP000429523"/>
    </source>
</evidence>
<organism evidence="1 3">
    <name type="scientific">Phytophthora fragariae</name>
    <dbReference type="NCBI Taxonomy" id="53985"/>
    <lineage>
        <taxon>Eukaryota</taxon>
        <taxon>Sar</taxon>
        <taxon>Stramenopiles</taxon>
        <taxon>Oomycota</taxon>
        <taxon>Peronosporomycetes</taxon>
        <taxon>Peronosporales</taxon>
        <taxon>Peronosporaceae</taxon>
        <taxon>Phytophthora</taxon>
    </lineage>
</organism>
<sequence length="81" mass="8820">MAPCRLWMHRGRGDTSWSAWLITILAPTARVPLAAPLVLRIRAPLVGRHPRSIIGCAGLGTRRLRIRGSPVAAFLKTSPIS</sequence>
<dbReference type="EMBL" id="QXGF01002504">
    <property type="protein sequence ID" value="KAE8924406.1"/>
    <property type="molecule type" value="Genomic_DNA"/>
</dbReference>